<gene>
    <name evidence="1" type="ORF">Z960_p0149</name>
</gene>
<comment type="caution">
    <text evidence="1">The sequence shown here is derived from an EMBL/GenBank/DDBJ whole genome shotgun (WGS) entry which is preliminary data.</text>
</comment>
<dbReference type="Proteomes" id="UP000027937">
    <property type="component" value="Plasmid p1Ch9693"/>
</dbReference>
<organism evidence="1 2">
    <name type="scientific">Clostridium haemolyticum NCTC 9693</name>
    <dbReference type="NCBI Taxonomy" id="1443114"/>
    <lineage>
        <taxon>Bacteria</taxon>
        <taxon>Bacillati</taxon>
        <taxon>Bacillota</taxon>
        <taxon>Clostridia</taxon>
        <taxon>Eubacteriales</taxon>
        <taxon>Clostridiaceae</taxon>
        <taxon>Clostridium</taxon>
    </lineage>
</organism>
<name>A0ABR4TB39_CLOHA</name>
<keyword evidence="1" id="KW-0614">Plasmid</keyword>
<dbReference type="RefSeq" id="WP_039230754.1">
    <property type="nucleotide sequence ID" value="NZ_CM003349.1"/>
</dbReference>
<evidence type="ECO:0000313" key="2">
    <source>
        <dbReference type="Proteomes" id="UP000027937"/>
    </source>
</evidence>
<geneLocation type="plasmid" evidence="1 2">
    <name>p1Ch9693</name>
</geneLocation>
<protein>
    <submittedName>
        <fullName evidence="1">Uncharacterized protein</fullName>
    </submittedName>
</protein>
<proteinExistence type="predicted"/>
<sequence>MEEYKYVIKVGYNKYLQFIDDIEDYWLVNNKKLAKVLSEEWYEKRVEILNKLIDLGLTIPHFESA</sequence>
<accession>A0ABR4TB39</accession>
<dbReference type="EMBL" id="JENX01000125">
    <property type="protein sequence ID" value="KEI14142.1"/>
    <property type="molecule type" value="Genomic_DNA"/>
</dbReference>
<reference evidence="2" key="1">
    <citation type="journal article" date="2014" name="PLoS ONE">
        <title>Plasmidome interchange between Clostridium botulinum, Clostridium novyi and Clostridium haemolyticum converts strains of independent lineages into distinctly different pathogens.</title>
        <authorList>
            <person name="Skarin H."/>
            <person name="Segerman B."/>
        </authorList>
    </citation>
    <scope>NUCLEOTIDE SEQUENCE [LARGE SCALE GENOMIC DNA]</scope>
    <source>
        <strain evidence="2">NCTC 9693</strain>
    </source>
</reference>
<evidence type="ECO:0000313" key="1">
    <source>
        <dbReference type="EMBL" id="KEI14142.1"/>
    </source>
</evidence>
<keyword evidence="2" id="KW-1185">Reference proteome</keyword>